<dbReference type="EMBL" id="VUNJ01000016">
    <property type="protein sequence ID" value="MST92894.1"/>
    <property type="molecule type" value="Genomic_DNA"/>
</dbReference>
<organism evidence="3 4">
    <name type="scientific">Ruthenibacterium lactatiformans</name>
    <dbReference type="NCBI Taxonomy" id="1550024"/>
    <lineage>
        <taxon>Bacteria</taxon>
        <taxon>Bacillati</taxon>
        <taxon>Bacillota</taxon>
        <taxon>Clostridia</taxon>
        <taxon>Eubacteriales</taxon>
        <taxon>Oscillospiraceae</taxon>
        <taxon>Ruthenibacterium</taxon>
    </lineage>
</organism>
<keyword evidence="1" id="KW-0732">Signal</keyword>
<dbReference type="SUPFAM" id="SSF88713">
    <property type="entry name" value="Glycoside hydrolase/deacetylase"/>
    <property type="match status" value="1"/>
</dbReference>
<feature type="domain" description="NodB homology" evidence="2">
    <location>
        <begin position="14"/>
        <end position="146"/>
    </location>
</feature>
<reference evidence="3 4" key="1">
    <citation type="submission" date="2019-08" db="EMBL/GenBank/DDBJ databases">
        <title>In-depth cultivation of the pig gut microbiome towards novel bacterial diversity and tailored functional studies.</title>
        <authorList>
            <person name="Wylensek D."/>
            <person name="Hitch T.C.A."/>
            <person name="Clavel T."/>
        </authorList>
    </citation>
    <scope>NUCLEOTIDE SEQUENCE [LARGE SCALE GENOMIC DNA]</scope>
    <source>
        <strain evidence="3 4">WCA3-601-WT-6J</strain>
    </source>
</reference>
<evidence type="ECO:0000313" key="3">
    <source>
        <dbReference type="EMBL" id="MST92894.1"/>
    </source>
</evidence>
<evidence type="ECO:0000259" key="2">
    <source>
        <dbReference type="Pfam" id="PF01522"/>
    </source>
</evidence>
<accession>A0A6I2U9S6</accession>
<dbReference type="InterPro" id="IPR051398">
    <property type="entry name" value="Polysacch_Deacetylase"/>
</dbReference>
<dbReference type="PANTHER" id="PTHR34216">
    <property type="match status" value="1"/>
</dbReference>
<evidence type="ECO:0000256" key="1">
    <source>
        <dbReference type="ARBA" id="ARBA00022729"/>
    </source>
</evidence>
<dbReference type="PANTHER" id="PTHR34216:SF11">
    <property type="entry name" value="CHITOOLIGOSACCHARIDE DEACETYLASE"/>
    <property type="match status" value="1"/>
</dbReference>
<evidence type="ECO:0000313" key="4">
    <source>
        <dbReference type="Proteomes" id="UP000431913"/>
    </source>
</evidence>
<sequence length="287" mass="32202">MGKRFDSLVFPGGKGKACTLSYDDGVVQDRRLAELLRRYGVKCTFNLGSALLGHEDKGGFPGKPNLDISKVSPEEVEAVYVGHEIAGHGLYHSGLNSVGTPLAAYEIVEDKRRLEALVGKPLRMFAYPFGMYTKETVRQLHLAGYMGARTIRSTHAFTIPEDFLEWDPTCHHNDPELMELARQFLAGPPYFPMLFYVWGHAYEFDDDNNWNVIEQLAALLAQHKDRIWFATNGEVMEYITAYRRLEYSVDGSLIYNPSAMDVTIRTSIGQTELVKAGCCARIAPTPL</sequence>
<dbReference type="Proteomes" id="UP000431913">
    <property type="component" value="Unassembled WGS sequence"/>
</dbReference>
<dbReference type="Gene3D" id="3.20.20.370">
    <property type="entry name" value="Glycoside hydrolase/deacetylase"/>
    <property type="match status" value="1"/>
</dbReference>
<dbReference type="InterPro" id="IPR002509">
    <property type="entry name" value="NODB_dom"/>
</dbReference>
<dbReference type="InterPro" id="IPR011330">
    <property type="entry name" value="Glyco_hydro/deAcase_b/a-brl"/>
</dbReference>
<protein>
    <submittedName>
        <fullName evidence="3">Polysaccharide deacetylase family protein</fullName>
    </submittedName>
</protein>
<dbReference type="RefSeq" id="WP_302813764.1">
    <property type="nucleotide sequence ID" value="NZ_CATXDA010000002.1"/>
</dbReference>
<dbReference type="GO" id="GO:0005975">
    <property type="term" value="P:carbohydrate metabolic process"/>
    <property type="evidence" value="ECO:0007669"/>
    <property type="project" value="InterPro"/>
</dbReference>
<dbReference type="AlphaFoldDB" id="A0A6I2U9S6"/>
<dbReference type="Pfam" id="PF01522">
    <property type="entry name" value="Polysacc_deac_1"/>
    <property type="match status" value="1"/>
</dbReference>
<gene>
    <name evidence="3" type="ORF">FYJ76_13305</name>
</gene>
<name>A0A6I2U9S6_9FIRM</name>
<dbReference type="GO" id="GO:0016810">
    <property type="term" value="F:hydrolase activity, acting on carbon-nitrogen (but not peptide) bonds"/>
    <property type="evidence" value="ECO:0007669"/>
    <property type="project" value="InterPro"/>
</dbReference>
<proteinExistence type="predicted"/>
<comment type="caution">
    <text evidence="3">The sequence shown here is derived from an EMBL/GenBank/DDBJ whole genome shotgun (WGS) entry which is preliminary data.</text>
</comment>
<dbReference type="CDD" id="cd10967">
    <property type="entry name" value="CE4_GLA_like_6s"/>
    <property type="match status" value="1"/>
</dbReference>